<keyword evidence="5" id="KW-0690">Ribosome biogenesis</keyword>
<dbReference type="Pfam" id="PF07767">
    <property type="entry name" value="Nop53"/>
    <property type="match status" value="1"/>
</dbReference>
<sequence length="87" mass="10026">MTSRQKLGGGEFKDEEEPFLLQEELPDSLRKLKPQGHVLNDRLASLQKRNILPIGGSKNKNKLKTKLKRKFVEKRLVQDVKKGSRVM</sequence>
<comment type="similarity">
    <text evidence="3">Belongs to the NOP53 family.</text>
</comment>
<accession>A0A3P7MKW0</accession>
<dbReference type="GO" id="GO:0005730">
    <property type="term" value="C:nucleolus"/>
    <property type="evidence" value="ECO:0007669"/>
    <property type="project" value="UniProtKB-SubCell"/>
</dbReference>
<dbReference type="EMBL" id="UYRV01116676">
    <property type="protein sequence ID" value="VDN30215.1"/>
    <property type="molecule type" value="Genomic_DNA"/>
</dbReference>
<evidence type="ECO:0000256" key="5">
    <source>
        <dbReference type="ARBA" id="ARBA00022517"/>
    </source>
</evidence>
<evidence type="ECO:0000256" key="3">
    <source>
        <dbReference type="ARBA" id="ARBA00008838"/>
    </source>
</evidence>
<gene>
    <name evidence="7" type="ORF">CGOC_LOCUS11481</name>
</gene>
<name>A0A3P7MKW0_CYLGO</name>
<evidence type="ECO:0000256" key="1">
    <source>
        <dbReference type="ARBA" id="ARBA00004604"/>
    </source>
</evidence>
<organism evidence="7 8">
    <name type="scientific">Cylicostephanus goldi</name>
    <name type="common">Nematode worm</name>
    <dbReference type="NCBI Taxonomy" id="71465"/>
    <lineage>
        <taxon>Eukaryota</taxon>
        <taxon>Metazoa</taxon>
        <taxon>Ecdysozoa</taxon>
        <taxon>Nematoda</taxon>
        <taxon>Chromadorea</taxon>
        <taxon>Rhabditida</taxon>
        <taxon>Rhabditina</taxon>
        <taxon>Rhabditomorpha</taxon>
        <taxon>Strongyloidea</taxon>
        <taxon>Strongylidae</taxon>
        <taxon>Cylicostephanus</taxon>
    </lineage>
</organism>
<comment type="subcellular location">
    <subcellularLocation>
        <location evidence="1">Nucleus</location>
        <location evidence="1">Nucleolus</location>
    </subcellularLocation>
    <subcellularLocation>
        <location evidence="2">Nucleus</location>
        <location evidence="2">Nucleoplasm</location>
    </subcellularLocation>
</comment>
<dbReference type="PANTHER" id="PTHR14211:SF7">
    <property type="entry name" value="RIBOSOME BIOGENESIS PROTEIN NOP53"/>
    <property type="match status" value="1"/>
</dbReference>
<evidence type="ECO:0000256" key="6">
    <source>
        <dbReference type="ARBA" id="ARBA00023242"/>
    </source>
</evidence>
<proteinExistence type="inferred from homology"/>
<evidence type="ECO:0000256" key="4">
    <source>
        <dbReference type="ARBA" id="ARBA00018339"/>
    </source>
</evidence>
<dbReference type="PANTHER" id="PTHR14211">
    <property type="entry name" value="GLIOMA SUPPRESSOR CANDIDATE REGION GENE 2"/>
    <property type="match status" value="1"/>
</dbReference>
<protein>
    <recommendedName>
        <fullName evidence="4">Ribosome biogenesis protein NOP53</fullName>
    </recommendedName>
</protein>
<dbReference type="GO" id="GO:0008097">
    <property type="term" value="F:5S rRNA binding"/>
    <property type="evidence" value="ECO:0007669"/>
    <property type="project" value="TreeGrafter"/>
</dbReference>
<dbReference type="OrthoDB" id="5072at2759"/>
<dbReference type="GO" id="GO:0005654">
    <property type="term" value="C:nucleoplasm"/>
    <property type="evidence" value="ECO:0007669"/>
    <property type="project" value="UniProtKB-SubCell"/>
</dbReference>
<dbReference type="GO" id="GO:0000027">
    <property type="term" value="P:ribosomal large subunit assembly"/>
    <property type="evidence" value="ECO:0007669"/>
    <property type="project" value="TreeGrafter"/>
</dbReference>
<evidence type="ECO:0000256" key="2">
    <source>
        <dbReference type="ARBA" id="ARBA00004642"/>
    </source>
</evidence>
<dbReference type="Proteomes" id="UP000271889">
    <property type="component" value="Unassembled WGS sequence"/>
</dbReference>
<dbReference type="GO" id="GO:0006364">
    <property type="term" value="P:rRNA processing"/>
    <property type="evidence" value="ECO:0007669"/>
    <property type="project" value="TreeGrafter"/>
</dbReference>
<evidence type="ECO:0000313" key="8">
    <source>
        <dbReference type="Proteomes" id="UP000271889"/>
    </source>
</evidence>
<evidence type="ECO:0000313" key="7">
    <source>
        <dbReference type="EMBL" id="VDN30215.1"/>
    </source>
</evidence>
<dbReference type="AlphaFoldDB" id="A0A3P7MKW0"/>
<keyword evidence="6" id="KW-0539">Nucleus</keyword>
<dbReference type="InterPro" id="IPR011687">
    <property type="entry name" value="Nop53/GLTSCR2"/>
</dbReference>
<keyword evidence="8" id="KW-1185">Reference proteome</keyword>
<reference evidence="7 8" key="1">
    <citation type="submission" date="2018-11" db="EMBL/GenBank/DDBJ databases">
        <authorList>
            <consortium name="Pathogen Informatics"/>
        </authorList>
    </citation>
    <scope>NUCLEOTIDE SEQUENCE [LARGE SCALE GENOMIC DNA]</scope>
</reference>